<dbReference type="InterPro" id="IPR014001">
    <property type="entry name" value="Helicase_ATP-bd"/>
</dbReference>
<keyword evidence="9" id="KW-0051">Antiviral defense</keyword>
<evidence type="ECO:0000313" key="11">
    <source>
        <dbReference type="EMBL" id="RFS81374.1"/>
    </source>
</evidence>
<dbReference type="GO" id="GO:0003723">
    <property type="term" value="F:RNA binding"/>
    <property type="evidence" value="ECO:0007669"/>
    <property type="project" value="TreeGrafter"/>
</dbReference>
<dbReference type="OrthoDB" id="9810236at2"/>
<dbReference type="RefSeq" id="WP_117404656.1">
    <property type="nucleotide sequence ID" value="NZ_QVNQ01000014.1"/>
</dbReference>
<dbReference type="SUPFAM" id="SSF52540">
    <property type="entry name" value="P-loop containing nucleoside triphosphate hydrolases"/>
    <property type="match status" value="1"/>
</dbReference>
<dbReference type="SMART" id="SM00490">
    <property type="entry name" value="HELICc"/>
    <property type="match status" value="1"/>
</dbReference>
<dbReference type="GO" id="GO:0004518">
    <property type="term" value="F:nuclease activity"/>
    <property type="evidence" value="ECO:0007669"/>
    <property type="project" value="UniProtKB-KW"/>
</dbReference>
<evidence type="ECO:0000256" key="9">
    <source>
        <dbReference type="ARBA" id="ARBA00023118"/>
    </source>
</evidence>
<evidence type="ECO:0000256" key="7">
    <source>
        <dbReference type="ARBA" id="ARBA00022806"/>
    </source>
</evidence>
<accession>A0A372G7J5</accession>
<evidence type="ECO:0000256" key="1">
    <source>
        <dbReference type="ARBA" id="ARBA00006847"/>
    </source>
</evidence>
<dbReference type="GO" id="GO:0051607">
    <property type="term" value="P:defense response to virus"/>
    <property type="evidence" value="ECO:0007669"/>
    <property type="project" value="UniProtKB-KW"/>
</dbReference>
<evidence type="ECO:0000256" key="6">
    <source>
        <dbReference type="ARBA" id="ARBA00022801"/>
    </source>
</evidence>
<evidence type="ECO:0000313" key="12">
    <source>
        <dbReference type="Proteomes" id="UP000262882"/>
    </source>
</evidence>
<dbReference type="EMBL" id="QVNQ01000014">
    <property type="protein sequence ID" value="RFS81374.1"/>
    <property type="molecule type" value="Genomic_DNA"/>
</dbReference>
<organism evidence="11 12">
    <name type="scientific">Actinomadura spongiicola</name>
    <dbReference type="NCBI Taxonomy" id="2303421"/>
    <lineage>
        <taxon>Bacteria</taxon>
        <taxon>Bacillati</taxon>
        <taxon>Actinomycetota</taxon>
        <taxon>Actinomycetes</taxon>
        <taxon>Streptosporangiales</taxon>
        <taxon>Thermomonosporaceae</taxon>
        <taxon>Actinomadura</taxon>
    </lineage>
</organism>
<dbReference type="CDD" id="cd09641">
    <property type="entry name" value="Cas3''_I"/>
    <property type="match status" value="1"/>
</dbReference>
<sequence length="929" mass="101889">MTGNPLEVPGVDLALWGKRRGLPGPYPVVCHLLDAAAAMGVLWDLYVSAAGRRHIAAGLGVDDERARRVLMFWAALHDVGKVTFTFQALAEDAFPELVGYPDVPGERIRHDQAAHQWLGPALRQVGYRARSLRDEAFMVAQLLGGHHGRFFELKRDTSDPLVYFPSLGGGKWEQQRQALLGAVHSVLGEPEPPEKRMDADVAGLVCGLVVLADWLVSQDFFVKGRLKARPNANDAASLKAHLVESTRQVPGLLKEAGLGRLRLQPGTFEDEFPFNPNYLQRSLADALPALVGERPGLLLITAPMGDGKTEIALHSARVMGEACGVPGIFVGLPTMATADQIYERVMEYGLRRAIDPAPLTLLHSMAWLNPVYSRDVPPSGEPDAEILTGEGARGAWTAATDWLQARNRGVLAPFSVGTIDQALLAALCGKHNMLRMMGLSGKVIIIDEVHAYDAYMQGLLRRLLTWLGRLGVPVVLLSATLPRQIGHRLVEAYLLGAGHRSPIEVTAGYPGWLYADAESGRVTSRALDTESRSLDVELHEVPIGKDGRAERSSVFRELLKPLVETNSGCVGIICNTVAEAQQTFEDLQDWLGKSFADGTRRPQLQLLHSRFPAEERAEITRTVVESFGKTGKASGKRPTTAAILVATQVVEQSIDLDFDFLISDLAPIALLLQRAGRCWRHPHNPRPSWVSRARLAVLSPVSAGGRPAVPDSWPFVYPAALLRRTREELAKLATAPIRIPDDVQPLVDAVYDEDFLDPNSQMADDDVERIADEQVKTFISQQVTIPEPADVTSLHALTSSDIDEEVIRTRLGADSARVICCYQAPSGRLFLDPSLRDELPMRGSLDKGRFTKAEVRMLLARMIPVPAAWVRGPDPKDPHLVAWRENAHLRDVLLLRHPVDGDGRIRPAEFGNNSFVLSPQLGLVRLACR</sequence>
<dbReference type="Gene3D" id="3.40.50.300">
    <property type="entry name" value="P-loop containing nucleotide triphosphate hydrolases"/>
    <property type="match status" value="2"/>
</dbReference>
<name>A0A372G7J5_9ACTN</name>
<dbReference type="PROSITE" id="PS51643">
    <property type="entry name" value="HD_CAS3"/>
    <property type="match status" value="1"/>
</dbReference>
<protein>
    <submittedName>
        <fullName evidence="11">CRISPR-associated helicase Cas3</fullName>
    </submittedName>
</protein>
<feature type="domain" description="HD Cas3-type" evidence="10">
    <location>
        <begin position="21"/>
        <end position="215"/>
    </location>
</feature>
<reference evidence="11 12" key="1">
    <citation type="submission" date="2018-08" db="EMBL/GenBank/DDBJ databases">
        <title>Actinomadura spongicola sp. nov., isolated from marine sponge Leucetta chagosensis.</title>
        <authorList>
            <person name="Li L."/>
            <person name="Lin H.W."/>
        </authorList>
    </citation>
    <scope>NUCLEOTIDE SEQUENCE [LARGE SCALE GENOMIC DNA]</scope>
    <source>
        <strain evidence="11 12">LHW52907</strain>
    </source>
</reference>
<comment type="caution">
    <text evidence="11">The sequence shown here is derived from an EMBL/GenBank/DDBJ whole genome shotgun (WGS) entry which is preliminary data.</text>
</comment>
<dbReference type="PANTHER" id="PTHR47963">
    <property type="entry name" value="DEAD-BOX ATP-DEPENDENT RNA HELICASE 47, MITOCHONDRIAL"/>
    <property type="match status" value="1"/>
</dbReference>
<dbReference type="InterPro" id="IPR006483">
    <property type="entry name" value="CRISPR-assoc_Cas3_HD"/>
</dbReference>
<dbReference type="NCBIfam" id="TIGR01587">
    <property type="entry name" value="cas3_core"/>
    <property type="match status" value="1"/>
</dbReference>
<dbReference type="GO" id="GO:0005524">
    <property type="term" value="F:ATP binding"/>
    <property type="evidence" value="ECO:0007669"/>
    <property type="project" value="UniProtKB-KW"/>
</dbReference>
<keyword evidence="4" id="KW-0479">Metal-binding</keyword>
<gene>
    <name evidence="11" type="primary">cas3</name>
    <name evidence="11" type="ORF">D0T12_32615</name>
</gene>
<comment type="similarity">
    <text evidence="1">In the N-terminal section; belongs to the CRISPR-associated nuclease Cas3-HD family.</text>
</comment>
<keyword evidence="8" id="KW-0067">ATP-binding</keyword>
<evidence type="ECO:0000256" key="5">
    <source>
        <dbReference type="ARBA" id="ARBA00022741"/>
    </source>
</evidence>
<dbReference type="InterPro" id="IPR054712">
    <property type="entry name" value="Cas3-like_dom"/>
</dbReference>
<dbReference type="InterPro" id="IPR001650">
    <property type="entry name" value="Helicase_C-like"/>
</dbReference>
<dbReference type="InterPro" id="IPR027417">
    <property type="entry name" value="P-loop_NTPase"/>
</dbReference>
<keyword evidence="12" id="KW-1185">Reference proteome</keyword>
<dbReference type="Pfam" id="PF18019">
    <property type="entry name" value="Cas3_HD"/>
    <property type="match status" value="1"/>
</dbReference>
<dbReference type="CDD" id="cd17930">
    <property type="entry name" value="DEXHc_cas3"/>
    <property type="match status" value="1"/>
</dbReference>
<keyword evidence="6" id="KW-0378">Hydrolase</keyword>
<dbReference type="InterPro" id="IPR041372">
    <property type="entry name" value="Cas3_C"/>
</dbReference>
<keyword evidence="7" id="KW-0347">Helicase</keyword>
<evidence type="ECO:0000256" key="8">
    <source>
        <dbReference type="ARBA" id="ARBA00022840"/>
    </source>
</evidence>
<dbReference type="InterPro" id="IPR050547">
    <property type="entry name" value="DEAD_box_RNA_helicases"/>
</dbReference>
<dbReference type="GO" id="GO:0016787">
    <property type="term" value="F:hydrolase activity"/>
    <property type="evidence" value="ECO:0007669"/>
    <property type="project" value="UniProtKB-KW"/>
</dbReference>
<dbReference type="SMART" id="SM00487">
    <property type="entry name" value="DEXDc"/>
    <property type="match status" value="1"/>
</dbReference>
<dbReference type="SMR" id="A0A372G7J5"/>
<dbReference type="NCBIfam" id="TIGR01596">
    <property type="entry name" value="cas3_HD"/>
    <property type="match status" value="1"/>
</dbReference>
<proteinExistence type="inferred from homology"/>
<evidence type="ECO:0000256" key="4">
    <source>
        <dbReference type="ARBA" id="ARBA00022723"/>
    </source>
</evidence>
<dbReference type="GO" id="GO:0003724">
    <property type="term" value="F:RNA helicase activity"/>
    <property type="evidence" value="ECO:0007669"/>
    <property type="project" value="TreeGrafter"/>
</dbReference>
<dbReference type="Gene3D" id="1.10.3210.30">
    <property type="match status" value="1"/>
</dbReference>
<dbReference type="InterPro" id="IPR006474">
    <property type="entry name" value="Helicase_Cas3_CRISPR-ass_core"/>
</dbReference>
<dbReference type="PANTHER" id="PTHR47963:SF9">
    <property type="entry name" value="CRISPR-ASSOCIATED ENDONUCLEASE_HELICASE CAS3"/>
    <property type="match status" value="1"/>
</dbReference>
<dbReference type="AlphaFoldDB" id="A0A372G7J5"/>
<comment type="similarity">
    <text evidence="2">In the central section; belongs to the CRISPR-associated helicase Cas3 family.</text>
</comment>
<dbReference type="InterPro" id="IPR038257">
    <property type="entry name" value="CRISPR-assoc_Cas3_HD_sf"/>
</dbReference>
<evidence type="ECO:0000256" key="2">
    <source>
        <dbReference type="ARBA" id="ARBA00009046"/>
    </source>
</evidence>
<dbReference type="Proteomes" id="UP000262882">
    <property type="component" value="Unassembled WGS sequence"/>
</dbReference>
<dbReference type="GO" id="GO:0046872">
    <property type="term" value="F:metal ion binding"/>
    <property type="evidence" value="ECO:0007669"/>
    <property type="project" value="UniProtKB-KW"/>
</dbReference>
<evidence type="ECO:0000259" key="10">
    <source>
        <dbReference type="PROSITE" id="PS51643"/>
    </source>
</evidence>
<dbReference type="Pfam" id="PF22590">
    <property type="entry name" value="Cas3-like_C_2"/>
    <property type="match status" value="1"/>
</dbReference>
<keyword evidence="5" id="KW-0547">Nucleotide-binding</keyword>
<dbReference type="Pfam" id="PF18395">
    <property type="entry name" value="Cas3_C"/>
    <property type="match status" value="1"/>
</dbReference>
<keyword evidence="3" id="KW-0540">Nuclease</keyword>
<evidence type="ECO:0000256" key="3">
    <source>
        <dbReference type="ARBA" id="ARBA00022722"/>
    </source>
</evidence>